<feature type="transmembrane region" description="Helical" evidence="11">
    <location>
        <begin position="282"/>
        <end position="302"/>
    </location>
</feature>
<dbReference type="FunFam" id="1.20.1250.20:FF:000001">
    <property type="entry name" value="Dicarboxylate MFS transporter"/>
    <property type="match status" value="1"/>
</dbReference>
<organism evidence="13 14">
    <name type="scientific">Kibdelosporangium aridum</name>
    <dbReference type="NCBI Taxonomy" id="2030"/>
    <lineage>
        <taxon>Bacteria</taxon>
        <taxon>Bacillati</taxon>
        <taxon>Actinomycetota</taxon>
        <taxon>Actinomycetes</taxon>
        <taxon>Pseudonocardiales</taxon>
        <taxon>Pseudonocardiaceae</taxon>
        <taxon>Kibdelosporangium</taxon>
    </lineage>
</organism>
<evidence type="ECO:0000313" key="14">
    <source>
        <dbReference type="Proteomes" id="UP000192674"/>
    </source>
</evidence>
<protein>
    <recommendedName>
        <fullName evidence="10">Putative proline/betaine transporter</fullName>
    </recommendedName>
</protein>
<evidence type="ECO:0000256" key="3">
    <source>
        <dbReference type="ARBA" id="ARBA00022448"/>
    </source>
</evidence>
<feature type="transmembrane region" description="Helical" evidence="11">
    <location>
        <begin position="115"/>
        <end position="135"/>
    </location>
</feature>
<dbReference type="InterPro" id="IPR011701">
    <property type="entry name" value="MFS"/>
</dbReference>
<feature type="transmembrane region" description="Helical" evidence="11">
    <location>
        <begin position="403"/>
        <end position="421"/>
    </location>
</feature>
<dbReference type="Gene3D" id="1.20.1250.20">
    <property type="entry name" value="MFS general substrate transporter like domains"/>
    <property type="match status" value="1"/>
</dbReference>
<comment type="function">
    <text evidence="9">May be a proton symporter involved in the uptake of osmolytes such as proline and glycine betaine.</text>
</comment>
<dbReference type="GO" id="GO:0015293">
    <property type="term" value="F:symporter activity"/>
    <property type="evidence" value="ECO:0007669"/>
    <property type="project" value="UniProtKB-KW"/>
</dbReference>
<dbReference type="InterPro" id="IPR036259">
    <property type="entry name" value="MFS_trans_sf"/>
</dbReference>
<accession>A0A1W2FMS4</accession>
<evidence type="ECO:0000313" key="13">
    <source>
        <dbReference type="EMBL" id="SMD22926.1"/>
    </source>
</evidence>
<evidence type="ECO:0000256" key="10">
    <source>
        <dbReference type="ARBA" id="ARBA00039918"/>
    </source>
</evidence>
<evidence type="ECO:0000256" key="5">
    <source>
        <dbReference type="ARBA" id="ARBA00022692"/>
    </source>
</evidence>
<dbReference type="AlphaFoldDB" id="A0A1W2FMS4"/>
<dbReference type="RefSeq" id="WP_160096971.1">
    <property type="nucleotide sequence ID" value="NZ_FWXV01000008.1"/>
</dbReference>
<feature type="transmembrane region" description="Helical" evidence="11">
    <location>
        <begin position="342"/>
        <end position="361"/>
    </location>
</feature>
<dbReference type="Proteomes" id="UP000192674">
    <property type="component" value="Unassembled WGS sequence"/>
</dbReference>
<feature type="transmembrane region" description="Helical" evidence="11">
    <location>
        <begin position="311"/>
        <end position="330"/>
    </location>
</feature>
<dbReference type="SUPFAM" id="SSF103473">
    <property type="entry name" value="MFS general substrate transporter"/>
    <property type="match status" value="1"/>
</dbReference>
<keyword evidence="8 11" id="KW-0472">Membrane</keyword>
<dbReference type="Pfam" id="PF07690">
    <property type="entry name" value="MFS_1"/>
    <property type="match status" value="1"/>
</dbReference>
<keyword evidence="4" id="KW-1003">Cell membrane</keyword>
<dbReference type="CDD" id="cd17369">
    <property type="entry name" value="MFS_ShiA_like"/>
    <property type="match status" value="1"/>
</dbReference>
<feature type="transmembrane region" description="Helical" evidence="11">
    <location>
        <begin position="56"/>
        <end position="79"/>
    </location>
</feature>
<feature type="transmembrane region" description="Helical" evidence="11">
    <location>
        <begin position="373"/>
        <end position="397"/>
    </location>
</feature>
<keyword evidence="14" id="KW-1185">Reference proteome</keyword>
<reference evidence="13 14" key="1">
    <citation type="submission" date="2017-04" db="EMBL/GenBank/DDBJ databases">
        <authorList>
            <person name="Afonso C.L."/>
            <person name="Miller P.J."/>
            <person name="Scott M.A."/>
            <person name="Spackman E."/>
            <person name="Goraichik I."/>
            <person name="Dimitrov K.M."/>
            <person name="Suarez D.L."/>
            <person name="Swayne D.E."/>
        </authorList>
    </citation>
    <scope>NUCLEOTIDE SEQUENCE [LARGE SCALE GENOMIC DNA]</scope>
    <source>
        <strain evidence="13 14">DSM 43828</strain>
    </source>
</reference>
<evidence type="ECO:0000256" key="7">
    <source>
        <dbReference type="ARBA" id="ARBA00022989"/>
    </source>
</evidence>
<gene>
    <name evidence="13" type="ORF">SAMN05661093_07707</name>
</gene>
<evidence type="ECO:0000256" key="8">
    <source>
        <dbReference type="ARBA" id="ARBA00023136"/>
    </source>
</evidence>
<evidence type="ECO:0000256" key="1">
    <source>
        <dbReference type="ARBA" id="ARBA00004651"/>
    </source>
</evidence>
<dbReference type="PANTHER" id="PTHR43045">
    <property type="entry name" value="SHIKIMATE TRANSPORTER"/>
    <property type="match status" value="1"/>
</dbReference>
<feature type="transmembrane region" description="Helical" evidence="11">
    <location>
        <begin position="20"/>
        <end position="44"/>
    </location>
</feature>
<feature type="transmembrane region" description="Helical" evidence="11">
    <location>
        <begin position="156"/>
        <end position="179"/>
    </location>
</feature>
<dbReference type="PROSITE" id="PS50850">
    <property type="entry name" value="MFS"/>
    <property type="match status" value="1"/>
</dbReference>
<name>A0A1W2FMS4_KIBAR</name>
<sequence>MLRSRRVPGATRNQSKRAALGSLVGTTIEWYDFFIYGQAAALVFDKLYFPGLDPSTATLVSLATLGIGFVARPVGGVLFGHFGDRVGRKSVLISTLLLMGVATMLVGALPTTATIGIWAPILLVLLRLVQGIAVGGEWGGAVLMAVEHAPSGRRGLYGSLPQMGIPLGLISSAGVFALLSGTMSDEAFLAWGWRIAFLASVVVVAIGLFIRLGIEESPSFARVKQRSEQARVPIFEVLKHAKRTTLLTIGSQALVNITFYVTTVYVLTYARDTAGISRTESLVALLIAATLDLIAIPLWAALSDRVGRRAVFLDGAICAAILAYPMFWLVDTGGFGEMTVAISLMLVCGQAPMYATLASFLSEQFDVRMRYSAISLSYQLAGALWAGPAPLVAAALVAATGSVGILVGIMFCALGLTAVCVRGLKETYRSRLDETQQPVADR</sequence>
<keyword evidence="5 11" id="KW-0812">Transmembrane</keyword>
<evidence type="ECO:0000256" key="4">
    <source>
        <dbReference type="ARBA" id="ARBA00022475"/>
    </source>
</evidence>
<evidence type="ECO:0000256" key="9">
    <source>
        <dbReference type="ARBA" id="ARBA00037295"/>
    </source>
</evidence>
<comment type="subcellular location">
    <subcellularLocation>
        <location evidence="1">Cell membrane</location>
        <topology evidence="1">Multi-pass membrane protein</topology>
    </subcellularLocation>
</comment>
<comment type="similarity">
    <text evidence="2">Belongs to the major facilitator superfamily. Metabolite:H+ Symporter (MHS) family (TC 2.A.1.6) family.</text>
</comment>
<dbReference type="InterPro" id="IPR020846">
    <property type="entry name" value="MFS_dom"/>
</dbReference>
<feature type="transmembrane region" description="Helical" evidence="11">
    <location>
        <begin position="191"/>
        <end position="214"/>
    </location>
</feature>
<feature type="domain" description="Major facilitator superfamily (MFS) profile" evidence="12">
    <location>
        <begin position="18"/>
        <end position="425"/>
    </location>
</feature>
<feature type="transmembrane region" description="Helical" evidence="11">
    <location>
        <begin position="91"/>
        <end position="109"/>
    </location>
</feature>
<evidence type="ECO:0000256" key="2">
    <source>
        <dbReference type="ARBA" id="ARBA00008240"/>
    </source>
</evidence>
<keyword evidence="6" id="KW-0769">Symport</keyword>
<dbReference type="EMBL" id="FWXV01000008">
    <property type="protein sequence ID" value="SMD22926.1"/>
    <property type="molecule type" value="Genomic_DNA"/>
</dbReference>
<evidence type="ECO:0000259" key="12">
    <source>
        <dbReference type="PROSITE" id="PS50850"/>
    </source>
</evidence>
<evidence type="ECO:0000256" key="6">
    <source>
        <dbReference type="ARBA" id="ARBA00022847"/>
    </source>
</evidence>
<dbReference type="GO" id="GO:0005886">
    <property type="term" value="C:plasma membrane"/>
    <property type="evidence" value="ECO:0007669"/>
    <property type="project" value="UniProtKB-SubCell"/>
</dbReference>
<keyword evidence="7 11" id="KW-1133">Transmembrane helix</keyword>
<dbReference type="OrthoDB" id="8953821at2"/>
<evidence type="ECO:0000256" key="11">
    <source>
        <dbReference type="SAM" id="Phobius"/>
    </source>
</evidence>
<dbReference type="PANTHER" id="PTHR43045:SF1">
    <property type="entry name" value="SHIKIMATE TRANSPORTER"/>
    <property type="match status" value="1"/>
</dbReference>
<proteinExistence type="inferred from homology"/>
<keyword evidence="3" id="KW-0813">Transport</keyword>
<feature type="transmembrane region" description="Helical" evidence="11">
    <location>
        <begin position="246"/>
        <end position="270"/>
    </location>
</feature>